<dbReference type="Gene3D" id="3.40.50.850">
    <property type="entry name" value="Isochorismatase-like"/>
    <property type="match status" value="1"/>
</dbReference>
<dbReference type="PANTHER" id="PTHR11080">
    <property type="entry name" value="PYRAZINAMIDASE/NICOTINAMIDASE"/>
    <property type="match status" value="1"/>
</dbReference>
<feature type="domain" description="Isochorismatase-like" evidence="9">
    <location>
        <begin position="30"/>
        <end position="230"/>
    </location>
</feature>
<keyword evidence="4" id="KW-0378">Hydrolase</keyword>
<dbReference type="Proteomes" id="UP000298030">
    <property type="component" value="Unassembled WGS sequence"/>
</dbReference>
<accession>A0A4Y7TX48</accession>
<evidence type="ECO:0000256" key="6">
    <source>
        <dbReference type="ARBA" id="ARBA00039017"/>
    </source>
</evidence>
<gene>
    <name evidence="10" type="ORF">FA13DRAFT_397199</name>
</gene>
<evidence type="ECO:0000256" key="8">
    <source>
        <dbReference type="SAM" id="MobiDB-lite"/>
    </source>
</evidence>
<dbReference type="OrthoDB" id="1739143at2759"/>
<dbReference type="EMBL" id="QPFP01000002">
    <property type="protein sequence ID" value="TEB38740.1"/>
    <property type="molecule type" value="Genomic_DNA"/>
</dbReference>
<dbReference type="InterPro" id="IPR036380">
    <property type="entry name" value="Isochorismatase-like_sf"/>
</dbReference>
<keyword evidence="3" id="KW-0479">Metal-binding</keyword>
<protein>
    <recommendedName>
        <fullName evidence="6">nicotinamidase</fullName>
        <ecNumber evidence="6">3.5.1.19</ecNumber>
    </recommendedName>
    <alternativeName>
        <fullName evidence="7">Nicotinamide deamidase</fullName>
    </alternativeName>
</protein>
<dbReference type="CDD" id="cd01011">
    <property type="entry name" value="nicotinamidase"/>
    <property type="match status" value="1"/>
</dbReference>
<evidence type="ECO:0000256" key="5">
    <source>
        <dbReference type="ARBA" id="ARBA00037900"/>
    </source>
</evidence>
<keyword evidence="11" id="KW-1185">Reference proteome</keyword>
<sequence>MADAKYTEANPFIPQTESIPSDSDKPFVPALLIIDMQNDFVYGSLPVPGAVTILRKVNELIKFPGFKIKVATRDSHPEEHVSFAKTHQKPLFTKITIYHPEDPDKLMGLEQVLWPVHCVASTGGADFIPGLVVDRFDHTIYKGTHPKIESYSAFRDAWGRNETELPGLLKEKGVTDVFCVGLAGDFCVKYTAMDAVEFGYRTWVIVDGVRSISHDDVAWNELKERGVRFTKFQDVKDKVAPDEDEAL</sequence>
<dbReference type="InterPro" id="IPR000868">
    <property type="entry name" value="Isochorismatase-like_dom"/>
</dbReference>
<dbReference type="GO" id="GO:0019363">
    <property type="term" value="P:pyridine nucleotide biosynthetic process"/>
    <property type="evidence" value="ECO:0007669"/>
    <property type="project" value="UniProtKB-KW"/>
</dbReference>
<comment type="caution">
    <text evidence="10">The sequence shown here is derived from an EMBL/GenBank/DDBJ whole genome shotgun (WGS) entry which is preliminary data.</text>
</comment>
<comment type="pathway">
    <text evidence="5">Cofactor biosynthesis; nicotinate biosynthesis; nicotinate from nicotinamide: step 1/1.</text>
</comment>
<evidence type="ECO:0000256" key="1">
    <source>
        <dbReference type="ARBA" id="ARBA00006336"/>
    </source>
</evidence>
<evidence type="ECO:0000256" key="7">
    <source>
        <dbReference type="ARBA" id="ARBA00043224"/>
    </source>
</evidence>
<feature type="region of interest" description="Disordered" evidence="8">
    <location>
        <begin position="1"/>
        <end position="21"/>
    </location>
</feature>
<evidence type="ECO:0000256" key="3">
    <source>
        <dbReference type="ARBA" id="ARBA00022723"/>
    </source>
</evidence>
<evidence type="ECO:0000256" key="4">
    <source>
        <dbReference type="ARBA" id="ARBA00022801"/>
    </source>
</evidence>
<evidence type="ECO:0000259" key="9">
    <source>
        <dbReference type="Pfam" id="PF00857"/>
    </source>
</evidence>
<name>A0A4Y7TX48_COPMI</name>
<evidence type="ECO:0000313" key="11">
    <source>
        <dbReference type="Proteomes" id="UP000298030"/>
    </source>
</evidence>
<proteinExistence type="inferred from homology"/>
<keyword evidence="2" id="KW-0662">Pyridine nucleotide biosynthesis</keyword>
<dbReference type="Pfam" id="PF00857">
    <property type="entry name" value="Isochorismatase"/>
    <property type="match status" value="1"/>
</dbReference>
<evidence type="ECO:0000313" key="10">
    <source>
        <dbReference type="EMBL" id="TEB38740.1"/>
    </source>
</evidence>
<dbReference type="STRING" id="71717.A0A4Y7TX48"/>
<dbReference type="AlphaFoldDB" id="A0A4Y7TX48"/>
<organism evidence="10 11">
    <name type="scientific">Coprinellus micaceus</name>
    <name type="common">Glistening ink-cap mushroom</name>
    <name type="synonym">Coprinus micaceus</name>
    <dbReference type="NCBI Taxonomy" id="71717"/>
    <lineage>
        <taxon>Eukaryota</taxon>
        <taxon>Fungi</taxon>
        <taxon>Dikarya</taxon>
        <taxon>Basidiomycota</taxon>
        <taxon>Agaricomycotina</taxon>
        <taxon>Agaricomycetes</taxon>
        <taxon>Agaricomycetidae</taxon>
        <taxon>Agaricales</taxon>
        <taxon>Agaricineae</taxon>
        <taxon>Psathyrellaceae</taxon>
        <taxon>Coprinellus</taxon>
    </lineage>
</organism>
<dbReference type="InterPro" id="IPR052347">
    <property type="entry name" value="Isochorismatase_Nicotinamidase"/>
</dbReference>
<dbReference type="GO" id="GO:0046872">
    <property type="term" value="F:metal ion binding"/>
    <property type="evidence" value="ECO:0007669"/>
    <property type="project" value="UniProtKB-KW"/>
</dbReference>
<evidence type="ECO:0000256" key="2">
    <source>
        <dbReference type="ARBA" id="ARBA00022642"/>
    </source>
</evidence>
<dbReference type="SUPFAM" id="SSF52499">
    <property type="entry name" value="Isochorismatase-like hydrolases"/>
    <property type="match status" value="1"/>
</dbReference>
<dbReference type="PANTHER" id="PTHR11080:SF2">
    <property type="entry name" value="LD05707P"/>
    <property type="match status" value="1"/>
</dbReference>
<dbReference type="EC" id="3.5.1.19" evidence="6"/>
<dbReference type="GO" id="GO:0008936">
    <property type="term" value="F:nicotinamidase activity"/>
    <property type="evidence" value="ECO:0007669"/>
    <property type="project" value="UniProtKB-EC"/>
</dbReference>
<reference evidence="10 11" key="1">
    <citation type="journal article" date="2019" name="Nat. Ecol. Evol.">
        <title>Megaphylogeny resolves global patterns of mushroom evolution.</title>
        <authorList>
            <person name="Varga T."/>
            <person name="Krizsan K."/>
            <person name="Foldi C."/>
            <person name="Dima B."/>
            <person name="Sanchez-Garcia M."/>
            <person name="Sanchez-Ramirez S."/>
            <person name="Szollosi G.J."/>
            <person name="Szarkandi J.G."/>
            <person name="Papp V."/>
            <person name="Albert L."/>
            <person name="Andreopoulos W."/>
            <person name="Angelini C."/>
            <person name="Antonin V."/>
            <person name="Barry K.W."/>
            <person name="Bougher N.L."/>
            <person name="Buchanan P."/>
            <person name="Buyck B."/>
            <person name="Bense V."/>
            <person name="Catcheside P."/>
            <person name="Chovatia M."/>
            <person name="Cooper J."/>
            <person name="Damon W."/>
            <person name="Desjardin D."/>
            <person name="Finy P."/>
            <person name="Geml J."/>
            <person name="Haridas S."/>
            <person name="Hughes K."/>
            <person name="Justo A."/>
            <person name="Karasinski D."/>
            <person name="Kautmanova I."/>
            <person name="Kiss B."/>
            <person name="Kocsube S."/>
            <person name="Kotiranta H."/>
            <person name="LaButti K.M."/>
            <person name="Lechner B.E."/>
            <person name="Liimatainen K."/>
            <person name="Lipzen A."/>
            <person name="Lukacs Z."/>
            <person name="Mihaltcheva S."/>
            <person name="Morgado L.N."/>
            <person name="Niskanen T."/>
            <person name="Noordeloos M.E."/>
            <person name="Ohm R.A."/>
            <person name="Ortiz-Santana B."/>
            <person name="Ovrebo C."/>
            <person name="Racz N."/>
            <person name="Riley R."/>
            <person name="Savchenko A."/>
            <person name="Shiryaev A."/>
            <person name="Soop K."/>
            <person name="Spirin V."/>
            <person name="Szebenyi C."/>
            <person name="Tomsovsky M."/>
            <person name="Tulloss R.E."/>
            <person name="Uehling J."/>
            <person name="Grigoriev I.V."/>
            <person name="Vagvolgyi C."/>
            <person name="Papp T."/>
            <person name="Martin F.M."/>
            <person name="Miettinen O."/>
            <person name="Hibbett D.S."/>
            <person name="Nagy L.G."/>
        </authorList>
    </citation>
    <scope>NUCLEOTIDE SEQUENCE [LARGE SCALE GENOMIC DNA]</scope>
    <source>
        <strain evidence="10 11">FP101781</strain>
    </source>
</reference>
<comment type="similarity">
    <text evidence="1">Belongs to the isochorismatase family.</text>
</comment>